<dbReference type="PANTHER" id="PTHR30349">
    <property type="entry name" value="PHAGE INTEGRASE-RELATED"/>
    <property type="match status" value="1"/>
</dbReference>
<dbReference type="EMBL" id="JBIAMT010000001">
    <property type="protein sequence ID" value="MFF0495679.1"/>
    <property type="molecule type" value="Genomic_DNA"/>
</dbReference>
<dbReference type="RefSeq" id="WP_387389934.1">
    <property type="nucleotide sequence ID" value="NZ_JBIAMT010000001.1"/>
</dbReference>
<comment type="caution">
    <text evidence="3">The sequence shown here is derived from an EMBL/GenBank/DDBJ whole genome shotgun (WGS) entry which is preliminary data.</text>
</comment>
<dbReference type="Gene3D" id="1.10.443.10">
    <property type="entry name" value="Intergrase catalytic core"/>
    <property type="match status" value="1"/>
</dbReference>
<keyword evidence="4" id="KW-1185">Reference proteome</keyword>
<sequence>MKETDVAAARIVLQRLGVRPEDLANGVATPTAVPTFGDYIPRVRTAVPAGTSRAYASYWRRIETLWHDRRLDEPTASELKQLVETARAQAIVRRNFRGGRSAAEHMVAAIRCLYRHAHDDGYLTLTGSPATTLAKPRRTPSPRGALTDQQLSQIIRIAETTGNDPELDALILRLHIETACRRGGALGLRPKDIDPDHCLLWLREKDQANRWQPISPTLTNALLAHANRGTAPEGQLLRYRNGKPITGRRYDHLWTRIGRHLPWVRTQQITAHWLRHTTLTWVERNFGYAIARAYAGHSGEAGNIGATMTYVRATLSETAMALSALTGEPHPRISGDHAFEEHGLIKRV</sequence>
<dbReference type="InterPro" id="IPR050090">
    <property type="entry name" value="Tyrosine_recombinase_XerCD"/>
</dbReference>
<proteinExistence type="predicted"/>
<evidence type="ECO:0000313" key="4">
    <source>
        <dbReference type="Proteomes" id="UP001601442"/>
    </source>
</evidence>
<organism evidence="3 4">
    <name type="scientific">Nocardia aobensis</name>
    <dbReference type="NCBI Taxonomy" id="257277"/>
    <lineage>
        <taxon>Bacteria</taxon>
        <taxon>Bacillati</taxon>
        <taxon>Actinomycetota</taxon>
        <taxon>Actinomycetes</taxon>
        <taxon>Mycobacteriales</taxon>
        <taxon>Nocardiaceae</taxon>
        <taxon>Nocardia</taxon>
    </lineage>
</organism>
<dbReference type="InterPro" id="IPR002104">
    <property type="entry name" value="Integrase_catalytic"/>
</dbReference>
<dbReference type="InterPro" id="IPR013762">
    <property type="entry name" value="Integrase-like_cat_sf"/>
</dbReference>
<dbReference type="CDD" id="cd00397">
    <property type="entry name" value="DNA_BRE_C"/>
    <property type="match status" value="1"/>
</dbReference>
<accession>A0ABW6NXU0</accession>
<evidence type="ECO:0000259" key="2">
    <source>
        <dbReference type="PROSITE" id="PS51898"/>
    </source>
</evidence>
<dbReference type="InterPro" id="IPR011010">
    <property type="entry name" value="DNA_brk_join_enz"/>
</dbReference>
<evidence type="ECO:0000313" key="3">
    <source>
        <dbReference type="EMBL" id="MFF0495679.1"/>
    </source>
</evidence>
<protein>
    <submittedName>
        <fullName evidence="3">Tyrosine-type recombinase/integrase</fullName>
    </submittedName>
</protein>
<dbReference type="SUPFAM" id="SSF56349">
    <property type="entry name" value="DNA breaking-rejoining enzymes"/>
    <property type="match status" value="1"/>
</dbReference>
<dbReference type="PROSITE" id="PS51898">
    <property type="entry name" value="TYR_RECOMBINASE"/>
    <property type="match status" value="1"/>
</dbReference>
<dbReference type="Pfam" id="PF00589">
    <property type="entry name" value="Phage_integrase"/>
    <property type="match status" value="1"/>
</dbReference>
<name>A0ABW6NXU0_9NOCA</name>
<evidence type="ECO:0000256" key="1">
    <source>
        <dbReference type="ARBA" id="ARBA00023172"/>
    </source>
</evidence>
<feature type="domain" description="Tyr recombinase" evidence="2">
    <location>
        <begin position="141"/>
        <end position="323"/>
    </location>
</feature>
<dbReference type="Proteomes" id="UP001601442">
    <property type="component" value="Unassembled WGS sequence"/>
</dbReference>
<keyword evidence="1" id="KW-0233">DNA recombination</keyword>
<reference evidence="3 4" key="1">
    <citation type="submission" date="2024-10" db="EMBL/GenBank/DDBJ databases">
        <title>The Natural Products Discovery Center: Release of the First 8490 Sequenced Strains for Exploring Actinobacteria Biosynthetic Diversity.</title>
        <authorList>
            <person name="Kalkreuter E."/>
            <person name="Kautsar S.A."/>
            <person name="Yang D."/>
            <person name="Bader C.D."/>
            <person name="Teijaro C.N."/>
            <person name="Fluegel L."/>
            <person name="Davis C.M."/>
            <person name="Simpson J.R."/>
            <person name="Lauterbach L."/>
            <person name="Steele A.D."/>
            <person name="Gui C."/>
            <person name="Meng S."/>
            <person name="Li G."/>
            <person name="Viehrig K."/>
            <person name="Ye F."/>
            <person name="Su P."/>
            <person name="Kiefer A.F."/>
            <person name="Nichols A."/>
            <person name="Cepeda A.J."/>
            <person name="Yan W."/>
            <person name="Fan B."/>
            <person name="Jiang Y."/>
            <person name="Adhikari A."/>
            <person name="Zheng C.-J."/>
            <person name="Schuster L."/>
            <person name="Cowan T.M."/>
            <person name="Smanski M.J."/>
            <person name="Chevrette M.G."/>
            <person name="De Carvalho L.P.S."/>
            <person name="Shen B."/>
        </authorList>
    </citation>
    <scope>NUCLEOTIDE SEQUENCE [LARGE SCALE GENOMIC DNA]</scope>
    <source>
        <strain evidence="3 4">NPDC004119</strain>
    </source>
</reference>
<gene>
    <name evidence="3" type="ORF">ACFYU5_04670</name>
</gene>